<feature type="region of interest" description="Disordered" evidence="5">
    <location>
        <begin position="816"/>
        <end position="853"/>
    </location>
</feature>
<feature type="domain" description="SET" evidence="6">
    <location>
        <begin position="244"/>
        <end position="425"/>
    </location>
</feature>
<dbReference type="SUPFAM" id="SSF57903">
    <property type="entry name" value="FYVE/PHD zinc finger"/>
    <property type="match status" value="1"/>
</dbReference>
<dbReference type="GO" id="GO:0006355">
    <property type="term" value="P:regulation of DNA-templated transcription"/>
    <property type="evidence" value="ECO:0007669"/>
    <property type="project" value="TreeGrafter"/>
</dbReference>
<feature type="region of interest" description="Disordered" evidence="5">
    <location>
        <begin position="1"/>
        <end position="31"/>
    </location>
</feature>
<protein>
    <recommendedName>
        <fullName evidence="6">SET domain-containing protein</fullName>
    </recommendedName>
</protein>
<dbReference type="GO" id="GO:0070210">
    <property type="term" value="C:Rpd3L-Expanded complex"/>
    <property type="evidence" value="ECO:0007669"/>
    <property type="project" value="TreeGrafter"/>
</dbReference>
<feature type="compositionally biased region" description="Basic residues" evidence="5">
    <location>
        <begin position="124"/>
        <end position="138"/>
    </location>
</feature>
<dbReference type="InterPro" id="IPR019787">
    <property type="entry name" value="Znf_PHD-finger"/>
</dbReference>
<keyword evidence="2" id="KW-0863">Zinc-finger</keyword>
<feature type="compositionally biased region" description="Basic and acidic residues" evidence="5">
    <location>
        <begin position="820"/>
        <end position="838"/>
    </location>
</feature>
<feature type="compositionally biased region" description="Low complexity" evidence="5">
    <location>
        <begin position="685"/>
        <end position="697"/>
    </location>
</feature>
<evidence type="ECO:0000256" key="4">
    <source>
        <dbReference type="ARBA" id="ARBA00022853"/>
    </source>
</evidence>
<dbReference type="Gene3D" id="2.170.270.10">
    <property type="entry name" value="SET domain"/>
    <property type="match status" value="1"/>
</dbReference>
<feature type="region of interest" description="Disordered" evidence="5">
    <location>
        <begin position="501"/>
        <end position="752"/>
    </location>
</feature>
<feature type="compositionally biased region" description="Low complexity" evidence="5">
    <location>
        <begin position="626"/>
        <end position="661"/>
    </location>
</feature>
<dbReference type="PROSITE" id="PS50280">
    <property type="entry name" value="SET"/>
    <property type="match status" value="1"/>
</dbReference>
<dbReference type="Pfam" id="PF00628">
    <property type="entry name" value="PHD"/>
    <property type="match status" value="1"/>
</dbReference>
<dbReference type="SUPFAM" id="SSF82199">
    <property type="entry name" value="SET domain"/>
    <property type="match status" value="1"/>
</dbReference>
<keyword evidence="8" id="KW-1185">Reference proteome</keyword>
<gene>
    <name evidence="7" type="ORF">TD95_002743</name>
</gene>
<feature type="compositionally biased region" description="Low complexity" evidence="5">
    <location>
        <begin position="726"/>
        <end position="737"/>
    </location>
</feature>
<dbReference type="AlphaFoldDB" id="A0A0F4ZL40"/>
<sequence length="962" mass="104698">MTDKNDLLLRPTAPQTSTAHDSWSVSKPLVKSEPTEDEDYTIKCICGVPDDDGNTVFCDYCDTWQHIGCYYPDLIQEIGENFSHLCVDCKPRPLNRERAVERMRKFSCGALEDEEEEEAERREKKTKRRMSKSSKKKPKPSDLHFGTASGSHKVSRSEHGHTHTHNHSHSHSQGHSHSHAHDSHHQHKKSKSAHKISYSASSHSGKRSPSYGKPPSPASTPPDVPIEFDTHKSSPTLISPYDVTSVEIVDTNTFASIEVLNTISMWARDPKRLALDTKQQFRDVFQPMRGDEISRCKDIYIGHMKCSGTGAGPDMRVQYLATRAPIPKETAIVEINGNVGFQNTYCAIPENNWSDFITPLPFVFFHPRLPLYIDTRREGSDARYVRRSCKPNATLETFLSGSEYRFWLVSDRYVGADEQITLPWDFRIPPEQKARVMTLLGLNTDDYVRQPEPDMDHEEFELHSKWLDRVLALYGGCACDLGDNCAFKRFHRSFVKSQSRALAAQKKKASRKAKPPAVSPTSTAPQSDSRAPSEMRLDDSGELDVRTTPDVKSKAPSRERSPPRLSAFDQPGILTEPTDRDKRKVAMVEDTFRRMEQQQQPPRKKKRVLSDGGQAGIVSAANDLPNNSSVNGSSGSGSGFSTSANTNANGSNTNASNSTASKPSKTRGDKAVSTYADAGTMGGKSPSPASTAFTAPPRRSASRQNSTVPRSRQASVAPSLLNQARSSSTYTNSSTQTEPNEDGLFVPPPAPMRPGRRVISLARRLMDARKLRLEELARHAATCAATATDSATIVATTTATTITTTTDTAAPTVITGADSIRPKRPFEDLSGSTEDRPMPHASEPAAHDTSKKSDVRVHFPPALTSTPGAGSSSTAVPAAVISPFSCSLQNTLGLAAATVTPGPVKKKLSLSDYTKSRANKSAATAKALSSAKLATAEETAGTDGEGVHEEGVSGVASASTPV</sequence>
<dbReference type="SMART" id="SM00317">
    <property type="entry name" value="SET"/>
    <property type="match status" value="1"/>
</dbReference>
<evidence type="ECO:0000256" key="5">
    <source>
        <dbReference type="SAM" id="MobiDB-lite"/>
    </source>
</evidence>
<dbReference type="GO" id="GO:0034967">
    <property type="term" value="C:Set3 complex"/>
    <property type="evidence" value="ECO:0007669"/>
    <property type="project" value="TreeGrafter"/>
</dbReference>
<accession>A0A0F4ZL40</accession>
<feature type="compositionally biased region" description="Low complexity" evidence="5">
    <location>
        <begin position="924"/>
        <end position="936"/>
    </location>
</feature>
<feature type="region of interest" description="Disordered" evidence="5">
    <location>
        <begin position="924"/>
        <end position="962"/>
    </location>
</feature>
<reference evidence="7 8" key="1">
    <citation type="submission" date="2015-03" db="EMBL/GenBank/DDBJ databases">
        <authorList>
            <person name="Radwan O."/>
            <person name="Al-Naeli F.A."/>
            <person name="Rendon G.A."/>
            <person name="Fields C."/>
        </authorList>
    </citation>
    <scope>NUCLEOTIDE SEQUENCE [LARGE SCALE GENOMIC DNA]</scope>
    <source>
        <strain evidence="7">CR-DP1</strain>
    </source>
</reference>
<name>A0A0F4ZL40_9PEZI</name>
<dbReference type="GO" id="GO:0008270">
    <property type="term" value="F:zinc ion binding"/>
    <property type="evidence" value="ECO:0007669"/>
    <property type="project" value="UniProtKB-KW"/>
</dbReference>
<organism evidence="7 8">
    <name type="scientific">Thielaviopsis punctulata</name>
    <dbReference type="NCBI Taxonomy" id="72032"/>
    <lineage>
        <taxon>Eukaryota</taxon>
        <taxon>Fungi</taxon>
        <taxon>Dikarya</taxon>
        <taxon>Ascomycota</taxon>
        <taxon>Pezizomycotina</taxon>
        <taxon>Sordariomycetes</taxon>
        <taxon>Hypocreomycetidae</taxon>
        <taxon>Microascales</taxon>
        <taxon>Ceratocystidaceae</taxon>
        <taxon>Thielaviopsis</taxon>
    </lineage>
</organism>
<evidence type="ECO:0000256" key="1">
    <source>
        <dbReference type="ARBA" id="ARBA00022723"/>
    </source>
</evidence>
<dbReference type="InterPro" id="IPR046341">
    <property type="entry name" value="SET_dom_sf"/>
</dbReference>
<dbReference type="Proteomes" id="UP000033483">
    <property type="component" value="Unassembled WGS sequence"/>
</dbReference>
<dbReference type="InterPro" id="IPR013083">
    <property type="entry name" value="Znf_RING/FYVE/PHD"/>
</dbReference>
<dbReference type="PANTHER" id="PTHR46462:SF3">
    <property type="entry name" value="UPSET, ISOFORM A"/>
    <property type="match status" value="1"/>
</dbReference>
<feature type="compositionally biased region" description="Basic residues" evidence="5">
    <location>
        <begin position="162"/>
        <end position="194"/>
    </location>
</feature>
<keyword evidence="4" id="KW-0156">Chromatin regulator</keyword>
<feature type="compositionally biased region" description="Basic residues" evidence="5">
    <location>
        <begin position="505"/>
        <end position="514"/>
    </location>
</feature>
<dbReference type="GO" id="GO:0006325">
    <property type="term" value="P:chromatin organization"/>
    <property type="evidence" value="ECO:0007669"/>
    <property type="project" value="UniProtKB-KW"/>
</dbReference>
<dbReference type="SMART" id="SM00249">
    <property type="entry name" value="PHD"/>
    <property type="match status" value="1"/>
</dbReference>
<feature type="compositionally biased region" description="Basic and acidic residues" evidence="5">
    <location>
        <begin position="531"/>
        <end position="562"/>
    </location>
</feature>
<evidence type="ECO:0000256" key="2">
    <source>
        <dbReference type="ARBA" id="ARBA00022771"/>
    </source>
</evidence>
<feature type="compositionally biased region" description="Polar residues" evidence="5">
    <location>
        <begin position="702"/>
        <end position="725"/>
    </location>
</feature>
<keyword evidence="3" id="KW-0862">Zinc</keyword>
<keyword evidence="1" id="KW-0479">Metal-binding</keyword>
<dbReference type="OrthoDB" id="1928087at2759"/>
<feature type="compositionally biased region" description="Pro residues" evidence="5">
    <location>
        <begin position="212"/>
        <end position="224"/>
    </location>
</feature>
<dbReference type="Pfam" id="PF00856">
    <property type="entry name" value="SET"/>
    <property type="match status" value="1"/>
</dbReference>
<dbReference type="PANTHER" id="PTHR46462">
    <property type="entry name" value="UPSET, ISOFORM A"/>
    <property type="match status" value="1"/>
</dbReference>
<feature type="region of interest" description="Disordered" evidence="5">
    <location>
        <begin position="111"/>
        <end position="231"/>
    </location>
</feature>
<feature type="compositionally biased region" description="Polar residues" evidence="5">
    <location>
        <begin position="13"/>
        <end position="25"/>
    </location>
</feature>
<dbReference type="Gene3D" id="3.30.40.10">
    <property type="entry name" value="Zinc/RING finger domain, C3HC4 (zinc finger)"/>
    <property type="match status" value="1"/>
</dbReference>
<evidence type="ECO:0000313" key="7">
    <source>
        <dbReference type="EMBL" id="KKA31237.1"/>
    </source>
</evidence>
<feature type="compositionally biased region" description="Basic and acidic residues" evidence="5">
    <location>
        <begin position="577"/>
        <end position="596"/>
    </location>
</feature>
<dbReference type="EMBL" id="LAEV01000018">
    <property type="protein sequence ID" value="KKA31237.1"/>
    <property type="molecule type" value="Genomic_DNA"/>
</dbReference>
<evidence type="ECO:0000313" key="8">
    <source>
        <dbReference type="Proteomes" id="UP000033483"/>
    </source>
</evidence>
<dbReference type="InterPro" id="IPR011011">
    <property type="entry name" value="Znf_FYVE_PHD"/>
</dbReference>
<comment type="caution">
    <text evidence="7">The sequence shown here is derived from an EMBL/GenBank/DDBJ whole genome shotgun (WGS) entry which is preliminary data.</text>
</comment>
<evidence type="ECO:0000259" key="6">
    <source>
        <dbReference type="PROSITE" id="PS50280"/>
    </source>
</evidence>
<dbReference type="InterPro" id="IPR001965">
    <property type="entry name" value="Znf_PHD"/>
</dbReference>
<evidence type="ECO:0000256" key="3">
    <source>
        <dbReference type="ARBA" id="ARBA00022833"/>
    </source>
</evidence>
<feature type="compositionally biased region" description="Polar residues" evidence="5">
    <location>
        <begin position="519"/>
        <end position="530"/>
    </location>
</feature>
<proteinExistence type="predicted"/>
<dbReference type="InterPro" id="IPR001214">
    <property type="entry name" value="SET_dom"/>
</dbReference>